<dbReference type="InterPro" id="IPR013783">
    <property type="entry name" value="Ig-like_fold"/>
</dbReference>
<dbReference type="PROSITE" id="PS50923">
    <property type="entry name" value="SUSHI"/>
    <property type="match status" value="5"/>
</dbReference>
<dbReference type="InterPro" id="IPR000436">
    <property type="entry name" value="Sushi_SCR_CCP_dom"/>
</dbReference>
<evidence type="ECO:0000313" key="7">
    <source>
        <dbReference type="Proteomes" id="UP000694941"/>
    </source>
</evidence>
<keyword evidence="7" id="KW-1185">Reference proteome</keyword>
<dbReference type="SUPFAM" id="SSF57535">
    <property type="entry name" value="Complement control module/SCR domain"/>
    <property type="match status" value="5"/>
</dbReference>
<dbReference type="CDD" id="cd00033">
    <property type="entry name" value="CCP"/>
    <property type="match status" value="5"/>
</dbReference>
<evidence type="ECO:0000259" key="5">
    <source>
        <dbReference type="PROSITE" id="PS50835"/>
    </source>
</evidence>
<evidence type="ECO:0000256" key="3">
    <source>
        <dbReference type="ARBA" id="ARBA00023157"/>
    </source>
</evidence>
<feature type="domain" description="Sushi" evidence="6">
    <location>
        <begin position="261"/>
        <end position="319"/>
    </location>
</feature>
<dbReference type="Pfam" id="PF00084">
    <property type="entry name" value="Sushi"/>
    <property type="match status" value="4"/>
</dbReference>
<feature type="domain" description="Sushi" evidence="6">
    <location>
        <begin position="320"/>
        <end position="378"/>
    </location>
</feature>
<dbReference type="SUPFAM" id="SSF48726">
    <property type="entry name" value="Immunoglobulin"/>
    <property type="match status" value="1"/>
</dbReference>
<protein>
    <submittedName>
        <fullName evidence="8">Locomotion-related protein Hikaru genki-like</fullName>
    </submittedName>
</protein>
<evidence type="ECO:0000259" key="6">
    <source>
        <dbReference type="PROSITE" id="PS50923"/>
    </source>
</evidence>
<accession>A0ABM1TK42</accession>
<dbReference type="SMART" id="SM00032">
    <property type="entry name" value="CCP"/>
    <property type="match status" value="5"/>
</dbReference>
<keyword evidence="4" id="KW-0768">Sushi</keyword>
<sequence length="499" mass="55571">LFKRRSTVRNCAPPEFTVNGSVIPGGGRTNFKGVYEVQFLGVIGPLERNKMCKIKCSNGVWIGPLCTMKKDGARFRPMLRQCSLQLTDAEVVVSYEGRTLIMDKEISLPHASKLDFRCSEVGMYKFVGEKTLTCSNGHWSSILPRCVATTLQRNFSVQAPPSIIYNVMSGDADVSEAGDVVITPNSILHLDCLFQREHGSPEWAWSSTQRQYPCGWSLSSDERNWKYRLSIYYAKEEDTGFYSCSTPRGENNKITVIVKDVECPPIQSVDHHRVMAVEGNKMHSKAHFACMEGYKLSGSKDITCKASGKWSDDPPTCQLIQCPPLTPDSPHLKLSTHNRTYGERVKFSCPTSYRLVGVSSLQCLKNESWSDDPPACEAISCVAPLPPPNGRVLDSGRYLAGDSVTYTCHAGFILVGATGAVCNDVGEWSQPPPECRRTCEFPGEPTNGYILPTKFHYDINELILVSCNKGYRRLGPKELRCTPTGLWSNPLPHCRPYKR</sequence>
<dbReference type="PROSITE" id="PS50835">
    <property type="entry name" value="IG_LIKE"/>
    <property type="match status" value="1"/>
</dbReference>
<evidence type="ECO:0000256" key="1">
    <source>
        <dbReference type="ARBA" id="ARBA00022729"/>
    </source>
</evidence>
<feature type="disulfide bond" evidence="4">
    <location>
        <begin position="467"/>
        <end position="494"/>
    </location>
</feature>
<feature type="disulfide bond" evidence="4">
    <location>
        <begin position="349"/>
        <end position="376"/>
    </location>
</feature>
<evidence type="ECO:0000313" key="8">
    <source>
        <dbReference type="RefSeq" id="XP_022256248.1"/>
    </source>
</evidence>
<evidence type="ECO:0000256" key="2">
    <source>
        <dbReference type="ARBA" id="ARBA00022737"/>
    </source>
</evidence>
<dbReference type="Proteomes" id="UP000694941">
    <property type="component" value="Unplaced"/>
</dbReference>
<feature type="domain" description="Sushi" evidence="6">
    <location>
        <begin position="438"/>
        <end position="496"/>
    </location>
</feature>
<proteinExistence type="predicted"/>
<feature type="domain" description="Ig-like" evidence="5">
    <location>
        <begin position="161"/>
        <end position="255"/>
    </location>
</feature>
<dbReference type="InterPro" id="IPR036179">
    <property type="entry name" value="Ig-like_dom_sf"/>
</dbReference>
<organism evidence="7 8">
    <name type="scientific">Limulus polyphemus</name>
    <name type="common">Atlantic horseshoe crab</name>
    <dbReference type="NCBI Taxonomy" id="6850"/>
    <lineage>
        <taxon>Eukaryota</taxon>
        <taxon>Metazoa</taxon>
        <taxon>Ecdysozoa</taxon>
        <taxon>Arthropoda</taxon>
        <taxon>Chelicerata</taxon>
        <taxon>Merostomata</taxon>
        <taxon>Xiphosura</taxon>
        <taxon>Limulidae</taxon>
        <taxon>Limulus</taxon>
    </lineage>
</organism>
<dbReference type="InterPro" id="IPR035976">
    <property type="entry name" value="Sushi/SCR/CCP_sf"/>
</dbReference>
<dbReference type="RefSeq" id="XP_022256248.1">
    <property type="nucleotide sequence ID" value="XM_022400540.1"/>
</dbReference>
<feature type="disulfide bond" evidence="4">
    <location>
        <begin position="290"/>
        <end position="317"/>
    </location>
</feature>
<comment type="caution">
    <text evidence="4">Lacks conserved residue(s) required for the propagation of feature annotation.</text>
</comment>
<keyword evidence="1" id="KW-0732">Signal</keyword>
<dbReference type="GeneID" id="111088997"/>
<gene>
    <name evidence="8" type="primary">LOC111088997</name>
</gene>
<feature type="domain" description="Sushi" evidence="6">
    <location>
        <begin position="379"/>
        <end position="437"/>
    </location>
</feature>
<dbReference type="InterPro" id="IPR051277">
    <property type="entry name" value="SEZ6_CSMD_C4BPB_Regulators"/>
</dbReference>
<dbReference type="InterPro" id="IPR007110">
    <property type="entry name" value="Ig-like_dom"/>
</dbReference>
<reference evidence="8" key="1">
    <citation type="submission" date="2025-08" db="UniProtKB">
        <authorList>
            <consortium name="RefSeq"/>
        </authorList>
    </citation>
    <scope>IDENTIFICATION</scope>
    <source>
        <tissue evidence="8">Muscle</tissue>
    </source>
</reference>
<feature type="domain" description="Sushi" evidence="6">
    <location>
        <begin position="80"/>
        <end position="148"/>
    </location>
</feature>
<dbReference type="Gene3D" id="2.10.70.10">
    <property type="entry name" value="Complement Module, domain 1"/>
    <property type="match status" value="5"/>
</dbReference>
<feature type="non-terminal residue" evidence="8">
    <location>
        <position position="1"/>
    </location>
</feature>
<name>A0ABM1TK42_LIMPO</name>
<evidence type="ECO:0000256" key="4">
    <source>
        <dbReference type="PROSITE-ProRule" id="PRU00302"/>
    </source>
</evidence>
<keyword evidence="2" id="KW-0677">Repeat</keyword>
<keyword evidence="3 4" id="KW-1015">Disulfide bond</keyword>
<dbReference type="PANTHER" id="PTHR45656">
    <property type="entry name" value="PROTEIN CBR-CLEC-78"/>
    <property type="match status" value="1"/>
</dbReference>
<feature type="disulfide bond" evidence="4">
    <location>
        <begin position="408"/>
        <end position="435"/>
    </location>
</feature>
<dbReference type="PANTHER" id="PTHR45656:SF4">
    <property type="entry name" value="PROTEIN CBR-CLEC-78"/>
    <property type="match status" value="1"/>
</dbReference>
<dbReference type="Gene3D" id="2.60.40.10">
    <property type="entry name" value="Immunoglobulins"/>
    <property type="match status" value="1"/>
</dbReference>